<name>A0ACB9IVD0_9ASTR</name>
<proteinExistence type="predicted"/>
<reference evidence="2" key="1">
    <citation type="journal article" date="2022" name="Mol. Ecol. Resour.">
        <title>The genomes of chicory, endive, great burdock and yacon provide insights into Asteraceae palaeo-polyploidization history and plant inulin production.</title>
        <authorList>
            <person name="Fan W."/>
            <person name="Wang S."/>
            <person name="Wang H."/>
            <person name="Wang A."/>
            <person name="Jiang F."/>
            <person name="Liu H."/>
            <person name="Zhao H."/>
            <person name="Xu D."/>
            <person name="Zhang Y."/>
        </authorList>
    </citation>
    <scope>NUCLEOTIDE SEQUENCE [LARGE SCALE GENOMIC DNA]</scope>
    <source>
        <strain evidence="2">cv. Yunnan</strain>
    </source>
</reference>
<organism evidence="1 2">
    <name type="scientific">Smallanthus sonchifolius</name>
    <dbReference type="NCBI Taxonomy" id="185202"/>
    <lineage>
        <taxon>Eukaryota</taxon>
        <taxon>Viridiplantae</taxon>
        <taxon>Streptophyta</taxon>
        <taxon>Embryophyta</taxon>
        <taxon>Tracheophyta</taxon>
        <taxon>Spermatophyta</taxon>
        <taxon>Magnoliopsida</taxon>
        <taxon>eudicotyledons</taxon>
        <taxon>Gunneridae</taxon>
        <taxon>Pentapetalae</taxon>
        <taxon>asterids</taxon>
        <taxon>campanulids</taxon>
        <taxon>Asterales</taxon>
        <taxon>Asteraceae</taxon>
        <taxon>Asteroideae</taxon>
        <taxon>Heliantheae alliance</taxon>
        <taxon>Millerieae</taxon>
        <taxon>Smallanthus</taxon>
    </lineage>
</organism>
<accession>A0ACB9IVD0</accession>
<reference evidence="1 2" key="2">
    <citation type="journal article" date="2022" name="Mol. Ecol. Resour.">
        <title>The genomes of chicory, endive, great burdock and yacon provide insights into Asteraceae paleo-polyploidization history and plant inulin production.</title>
        <authorList>
            <person name="Fan W."/>
            <person name="Wang S."/>
            <person name="Wang H."/>
            <person name="Wang A."/>
            <person name="Jiang F."/>
            <person name="Liu H."/>
            <person name="Zhao H."/>
            <person name="Xu D."/>
            <person name="Zhang Y."/>
        </authorList>
    </citation>
    <scope>NUCLEOTIDE SEQUENCE [LARGE SCALE GENOMIC DNA]</scope>
    <source>
        <strain evidence="2">cv. Yunnan</strain>
        <tissue evidence="1">Leaves</tissue>
    </source>
</reference>
<sequence>MMEVTARGGGKLAKFCDQLPTYHALLLLFITKYKPQNATPTDLRRLLPFPFNQIHTLETPFRSAAHSSSSNFFSNFKNPLLVFLIL</sequence>
<gene>
    <name evidence="1" type="ORF">L1987_16694</name>
</gene>
<dbReference type="EMBL" id="CM042023">
    <property type="protein sequence ID" value="KAI3811994.1"/>
    <property type="molecule type" value="Genomic_DNA"/>
</dbReference>
<protein>
    <submittedName>
        <fullName evidence="1">Uncharacterized protein</fullName>
    </submittedName>
</protein>
<evidence type="ECO:0000313" key="2">
    <source>
        <dbReference type="Proteomes" id="UP001056120"/>
    </source>
</evidence>
<evidence type="ECO:0000313" key="1">
    <source>
        <dbReference type="EMBL" id="KAI3811994.1"/>
    </source>
</evidence>
<comment type="caution">
    <text evidence="1">The sequence shown here is derived from an EMBL/GenBank/DDBJ whole genome shotgun (WGS) entry which is preliminary data.</text>
</comment>
<keyword evidence="2" id="KW-1185">Reference proteome</keyword>
<dbReference type="Proteomes" id="UP001056120">
    <property type="component" value="Linkage Group LG06"/>
</dbReference>